<dbReference type="FunFam" id="3.40.120.10:FF:000003">
    <property type="entry name" value="Phosphoglucosamine mutase"/>
    <property type="match status" value="1"/>
</dbReference>
<dbReference type="InterPro" id="IPR005841">
    <property type="entry name" value="Alpha-D-phosphohexomutase_SF"/>
</dbReference>
<feature type="domain" description="Alpha-D-phosphohexomutase alpha/beta/alpha" evidence="8">
    <location>
        <begin position="4"/>
        <end position="138"/>
    </location>
</feature>
<dbReference type="STRING" id="862908.BMS_2124"/>
<feature type="active site" description="Phosphoserine intermediate" evidence="6">
    <location>
        <position position="105"/>
    </location>
</feature>
<dbReference type="InterPro" id="IPR005844">
    <property type="entry name" value="A-D-PHexomutase_a/b/a-I"/>
</dbReference>
<feature type="modified residue" description="Phosphoserine" evidence="6">
    <location>
        <position position="105"/>
    </location>
</feature>
<dbReference type="EMBL" id="FQ312005">
    <property type="protein sequence ID" value="CBW26931.1"/>
    <property type="molecule type" value="Genomic_DNA"/>
</dbReference>
<feature type="binding site" evidence="6">
    <location>
        <position position="248"/>
    </location>
    <ligand>
        <name>Mg(2+)</name>
        <dbReference type="ChEBI" id="CHEBI:18420"/>
    </ligand>
</feature>
<evidence type="ECO:0000259" key="8">
    <source>
        <dbReference type="Pfam" id="PF02878"/>
    </source>
</evidence>
<accession>E1X3K2</accession>
<keyword evidence="2 6" id="KW-0597">Phosphoprotein</keyword>
<dbReference type="PANTHER" id="PTHR42946:SF1">
    <property type="entry name" value="PHOSPHOGLUCOMUTASE (ALPHA-D-GLUCOSE-1,6-BISPHOSPHATE-DEPENDENT)"/>
    <property type="match status" value="1"/>
</dbReference>
<dbReference type="Pfam" id="PF02880">
    <property type="entry name" value="PGM_PMM_III"/>
    <property type="match status" value="1"/>
</dbReference>
<dbReference type="GO" id="GO:0008966">
    <property type="term" value="F:phosphoglucosamine mutase activity"/>
    <property type="evidence" value="ECO:0007669"/>
    <property type="project" value="UniProtKB-UniRule"/>
</dbReference>
<evidence type="ECO:0000256" key="2">
    <source>
        <dbReference type="ARBA" id="ARBA00022553"/>
    </source>
</evidence>
<keyword evidence="3 6" id="KW-0479">Metal-binding</keyword>
<keyword evidence="12" id="KW-1185">Reference proteome</keyword>
<dbReference type="PANTHER" id="PTHR42946">
    <property type="entry name" value="PHOSPHOHEXOSE MUTASE"/>
    <property type="match status" value="1"/>
</dbReference>
<feature type="domain" description="Alpha-D-phosphohexomutase C-terminal" evidence="7">
    <location>
        <begin position="380"/>
        <end position="445"/>
    </location>
</feature>
<organism evidence="11 12">
    <name type="scientific">Halobacteriovorax marinus (strain ATCC BAA-682 / DSM 15412 / SJ)</name>
    <name type="common">Bacteriovorax marinus</name>
    <dbReference type="NCBI Taxonomy" id="862908"/>
    <lineage>
        <taxon>Bacteria</taxon>
        <taxon>Pseudomonadati</taxon>
        <taxon>Bdellovibrionota</taxon>
        <taxon>Bacteriovoracia</taxon>
        <taxon>Bacteriovoracales</taxon>
        <taxon>Halobacteriovoraceae</taxon>
        <taxon>Halobacteriovorax</taxon>
    </lineage>
</organism>
<feature type="binding site" evidence="6">
    <location>
        <position position="246"/>
    </location>
    <ligand>
        <name>Mg(2+)</name>
        <dbReference type="ChEBI" id="CHEBI:18420"/>
    </ligand>
</feature>
<dbReference type="SUPFAM" id="SSF55957">
    <property type="entry name" value="Phosphoglucomutase, C-terminal domain"/>
    <property type="match status" value="1"/>
</dbReference>
<dbReference type="GO" id="GO:0006048">
    <property type="term" value="P:UDP-N-acetylglucosamine biosynthetic process"/>
    <property type="evidence" value="ECO:0007669"/>
    <property type="project" value="TreeGrafter"/>
</dbReference>
<feature type="domain" description="Alpha-D-phosphohexomutase alpha/beta/alpha" evidence="9">
    <location>
        <begin position="163"/>
        <end position="259"/>
    </location>
</feature>
<dbReference type="InterPro" id="IPR005845">
    <property type="entry name" value="A-D-PHexomutase_a/b/a-II"/>
</dbReference>
<dbReference type="Gene3D" id="3.40.120.10">
    <property type="entry name" value="Alpha-D-Glucose-1,6-Bisphosphate, subunit A, domain 3"/>
    <property type="match status" value="3"/>
</dbReference>
<dbReference type="OrthoDB" id="5287886at2"/>
<evidence type="ECO:0000256" key="1">
    <source>
        <dbReference type="ARBA" id="ARBA00010231"/>
    </source>
</evidence>
<dbReference type="KEGG" id="bmx:BMS_2124"/>
<dbReference type="InterPro" id="IPR005843">
    <property type="entry name" value="A-D-PHexomutase_C"/>
</dbReference>
<dbReference type="FunFam" id="3.40.120.10:FF:000001">
    <property type="entry name" value="Phosphoglucosamine mutase"/>
    <property type="match status" value="1"/>
</dbReference>
<protein>
    <recommendedName>
        <fullName evidence="6">Phosphoglucosamine mutase</fullName>
        <ecNumber evidence="6">5.4.2.10</ecNumber>
    </recommendedName>
</protein>
<comment type="PTM">
    <text evidence="6">Activated by phosphorylation.</text>
</comment>
<comment type="function">
    <text evidence="6">Catalyzes the conversion of glucosamine-6-phosphate to glucosamine-1-phosphate.</text>
</comment>
<dbReference type="Pfam" id="PF02879">
    <property type="entry name" value="PGM_PMM_II"/>
    <property type="match status" value="1"/>
</dbReference>
<dbReference type="InterPro" id="IPR016055">
    <property type="entry name" value="A-D-PHexomutase_a/b/a-I/II/III"/>
</dbReference>
<evidence type="ECO:0000256" key="6">
    <source>
        <dbReference type="HAMAP-Rule" id="MF_01554"/>
    </source>
</evidence>
<evidence type="ECO:0000313" key="12">
    <source>
        <dbReference type="Proteomes" id="UP000008963"/>
    </source>
</evidence>
<dbReference type="InterPro" id="IPR050060">
    <property type="entry name" value="Phosphoglucosamine_mutase"/>
</dbReference>
<dbReference type="GO" id="GO:0000287">
    <property type="term" value="F:magnesium ion binding"/>
    <property type="evidence" value="ECO:0007669"/>
    <property type="project" value="UniProtKB-UniRule"/>
</dbReference>
<comment type="catalytic activity">
    <reaction evidence="6">
        <text>alpha-D-glucosamine 1-phosphate = D-glucosamine 6-phosphate</text>
        <dbReference type="Rhea" id="RHEA:23424"/>
        <dbReference type="ChEBI" id="CHEBI:58516"/>
        <dbReference type="ChEBI" id="CHEBI:58725"/>
        <dbReference type="EC" id="5.4.2.10"/>
    </reaction>
</comment>
<proteinExistence type="inferred from homology"/>
<reference evidence="12" key="1">
    <citation type="journal article" date="2013" name="ISME J.">
        <title>A small predatory core genome in the divergent marine Bacteriovorax marinus SJ and the terrestrial Bdellovibrio bacteriovorus.</title>
        <authorList>
            <person name="Crossman L.C."/>
            <person name="Chen H."/>
            <person name="Cerdeno-Tarraga A.M."/>
            <person name="Brooks K."/>
            <person name="Quail M.A."/>
            <person name="Pineiro S.A."/>
            <person name="Hobley L."/>
            <person name="Sockett R.E."/>
            <person name="Bentley S.D."/>
            <person name="Parkhill J."/>
            <person name="Williams H.N."/>
            <person name="Stine O.C."/>
        </authorList>
    </citation>
    <scope>NUCLEOTIDE SEQUENCE [LARGE SCALE GENOMIC DNA]</scope>
    <source>
        <strain evidence="12">ATCC BAA-682 / DSM 15412 / SJ</strain>
    </source>
</reference>
<dbReference type="InterPro" id="IPR005846">
    <property type="entry name" value="A-D-PHexomutase_a/b/a-III"/>
</dbReference>
<dbReference type="HOGENOM" id="CLU_016950_7_0_7"/>
<evidence type="ECO:0000256" key="4">
    <source>
        <dbReference type="ARBA" id="ARBA00022842"/>
    </source>
</evidence>
<dbReference type="InterPro" id="IPR006352">
    <property type="entry name" value="GlmM_bact"/>
</dbReference>
<dbReference type="EC" id="5.4.2.10" evidence="6"/>
<keyword evidence="5 6" id="KW-0413">Isomerase</keyword>
<feature type="domain" description="Alpha-D-phosphohexomutase alpha/beta/alpha" evidence="10">
    <location>
        <begin position="263"/>
        <end position="372"/>
    </location>
</feature>
<evidence type="ECO:0000313" key="11">
    <source>
        <dbReference type="EMBL" id="CBW26931.1"/>
    </source>
</evidence>
<dbReference type="GO" id="GO:0004615">
    <property type="term" value="F:phosphomannomutase activity"/>
    <property type="evidence" value="ECO:0007669"/>
    <property type="project" value="TreeGrafter"/>
</dbReference>
<dbReference type="Gene3D" id="3.30.310.50">
    <property type="entry name" value="Alpha-D-phosphohexomutase, C-terminal domain"/>
    <property type="match status" value="1"/>
</dbReference>
<dbReference type="CDD" id="cd05802">
    <property type="entry name" value="GlmM"/>
    <property type="match status" value="1"/>
</dbReference>
<dbReference type="GO" id="GO:0009252">
    <property type="term" value="P:peptidoglycan biosynthetic process"/>
    <property type="evidence" value="ECO:0007669"/>
    <property type="project" value="TreeGrafter"/>
</dbReference>
<keyword evidence="4 6" id="KW-0460">Magnesium</keyword>
<sequence>MSERKLFGTDGIRGKANIYPMTPEIATALGRAVTHYFQGHTKRKKPLIIVGKDTRLSCYMFEQAFAAGVCSQGGEVILTGPLPTPGVAFVTESMRADAGVMISASHNAYSDNGIKIFDSVGNKLPDEVELELEELVLNLQLMPVKIGGELGNAKRLKEVFGRYLVNVKSTLDNSCKLDNMRVVLDCANGAGYKVAPMMFDELGAEVISLGVNPNGQNINSNCGSLHPELACDHVKKYRADIGICLDGDADRLTVIDHEGEVVNGDALIGLFAKFLLDTGKLKKGDTVVGTVMSNLGLENYIKSLGLKFHRTKVGDRYIVEYMRDHKCILGGEPSGHVIFGEYATTGDGCLAALKAIEAMKFYDKSIRDLVREVSLYPQLLMNKVVKEKVPFKEIPVFQKELKAAEKKLGDKGRVLVRYSGTEPLARVMVEGEKLEDVHTICENLVKTLSKEIGS</sequence>
<feature type="binding site" evidence="6">
    <location>
        <position position="250"/>
    </location>
    <ligand>
        <name>Mg(2+)</name>
        <dbReference type="ChEBI" id="CHEBI:18420"/>
    </ligand>
</feature>
<evidence type="ECO:0000259" key="10">
    <source>
        <dbReference type="Pfam" id="PF02880"/>
    </source>
</evidence>
<dbReference type="HAMAP" id="MF_01554_B">
    <property type="entry name" value="GlmM_B"/>
    <property type="match status" value="1"/>
</dbReference>
<evidence type="ECO:0000259" key="7">
    <source>
        <dbReference type="Pfam" id="PF00408"/>
    </source>
</evidence>
<comment type="cofactor">
    <cofactor evidence="6">
        <name>Mg(2+)</name>
        <dbReference type="ChEBI" id="CHEBI:18420"/>
    </cofactor>
    <text evidence="6">Binds 1 Mg(2+) ion per subunit.</text>
</comment>
<evidence type="ECO:0000259" key="9">
    <source>
        <dbReference type="Pfam" id="PF02879"/>
    </source>
</evidence>
<dbReference type="Pfam" id="PF00408">
    <property type="entry name" value="PGM_PMM_IV"/>
    <property type="match status" value="1"/>
</dbReference>
<evidence type="ECO:0000256" key="5">
    <source>
        <dbReference type="ARBA" id="ARBA00023235"/>
    </source>
</evidence>
<dbReference type="GO" id="GO:0005975">
    <property type="term" value="P:carbohydrate metabolic process"/>
    <property type="evidence" value="ECO:0007669"/>
    <property type="project" value="InterPro"/>
</dbReference>
<dbReference type="NCBIfam" id="TIGR01455">
    <property type="entry name" value="glmM"/>
    <property type="match status" value="1"/>
</dbReference>
<comment type="similarity">
    <text evidence="1 6">Belongs to the phosphohexose mutase family.</text>
</comment>
<dbReference type="NCBIfam" id="NF008139">
    <property type="entry name" value="PRK10887.1"/>
    <property type="match status" value="1"/>
</dbReference>
<feature type="binding site" description="via phosphate group" evidence="6">
    <location>
        <position position="105"/>
    </location>
    <ligand>
        <name>Mg(2+)</name>
        <dbReference type="ChEBI" id="CHEBI:18420"/>
    </ligand>
</feature>
<dbReference type="Pfam" id="PF02878">
    <property type="entry name" value="PGM_PMM_I"/>
    <property type="match status" value="1"/>
</dbReference>
<dbReference type="GO" id="GO:0005829">
    <property type="term" value="C:cytosol"/>
    <property type="evidence" value="ECO:0007669"/>
    <property type="project" value="TreeGrafter"/>
</dbReference>
<dbReference type="PRINTS" id="PR00509">
    <property type="entry name" value="PGMPMM"/>
</dbReference>
<dbReference type="eggNOG" id="COG1109">
    <property type="taxonomic scope" value="Bacteria"/>
</dbReference>
<dbReference type="RefSeq" id="WP_014244709.1">
    <property type="nucleotide sequence ID" value="NC_016620.1"/>
</dbReference>
<dbReference type="PATRIC" id="fig|862908.3.peg.2019"/>
<dbReference type="InterPro" id="IPR036900">
    <property type="entry name" value="A-D-PHexomutase_C_sf"/>
</dbReference>
<gene>
    <name evidence="6 11" type="primary">glmM</name>
    <name evidence="11" type="ordered locus">BMS_2124</name>
</gene>
<dbReference type="AlphaFoldDB" id="E1X3K2"/>
<evidence type="ECO:0000256" key="3">
    <source>
        <dbReference type="ARBA" id="ARBA00022723"/>
    </source>
</evidence>
<dbReference type="Proteomes" id="UP000008963">
    <property type="component" value="Chromosome"/>
</dbReference>
<name>E1X3K2_HALMS</name>
<dbReference type="SUPFAM" id="SSF53738">
    <property type="entry name" value="Phosphoglucomutase, first 3 domains"/>
    <property type="match status" value="3"/>
</dbReference>